<name>A0A2S6G280_9GAMM</name>
<protein>
    <submittedName>
        <fullName evidence="2">Uncharacterized protein DUF3304</fullName>
    </submittedName>
</protein>
<dbReference type="EMBL" id="PTIU01000046">
    <property type="protein sequence ID" value="PPK51401.1"/>
    <property type="molecule type" value="Genomic_DNA"/>
</dbReference>
<keyword evidence="4" id="KW-1185">Reference proteome</keyword>
<reference evidence="2 3" key="2">
    <citation type="submission" date="2018-02" db="EMBL/GenBank/DDBJ databases">
        <title>Subsurface microbial communities from deep shales in Ohio and West Virginia, USA.</title>
        <authorList>
            <person name="Wrighton K."/>
        </authorList>
    </citation>
    <scope>NUCLEOTIDE SEQUENCE [LARGE SCALE GENOMIC DNA]</scope>
    <source>
        <strain evidence="2 3">UTICA-S1B9</strain>
    </source>
</reference>
<dbReference type="InterPro" id="IPR021733">
    <property type="entry name" value="DUF3304"/>
</dbReference>
<gene>
    <name evidence="2" type="ORF">B0H24_10469</name>
    <name evidence="1" type="ORF">BY455_1459</name>
</gene>
<dbReference type="AlphaFoldDB" id="A0A2S6G280"/>
<accession>A0A2S6G280</accession>
<dbReference type="Proteomes" id="UP000239446">
    <property type="component" value="Unassembled WGS sequence"/>
</dbReference>
<proteinExistence type="predicted"/>
<dbReference type="RefSeq" id="WP_181049730.1">
    <property type="nucleotide sequence ID" value="NZ_PTIT01000045.1"/>
</dbReference>
<comment type="caution">
    <text evidence="2">The sequence shown here is derived from an EMBL/GenBank/DDBJ whole genome shotgun (WGS) entry which is preliminary data.</text>
</comment>
<dbReference type="Pfam" id="PF11745">
    <property type="entry name" value="DUF3304"/>
    <property type="match status" value="1"/>
</dbReference>
<dbReference type="Proteomes" id="UP000239648">
    <property type="component" value="Unassembled WGS sequence"/>
</dbReference>
<sequence length="258" mass="28986">MHFSFAQAFVMATVLVLSGCGLGEDTVALNVTGVDYAGKGIKAFTVEDPNDPKNHGGGFSITPYSAGGIQCCYQVPEEWHEGMKVEVVVQYPLEGETGDEISASYAKRKAAGTLEHTIEVEIPEYKTPARGTLWVQFLPDKQAKVVISDLDPPHEDFPGDVKGWPEPSGEYRIKLINSKIKVSAERLSRSMQYLKQVQANDTHELEQHWRIYNEISAEKLSDYHGSDDPKFKAFLVRKFKERIRADKQTIRQLEEIKP</sequence>
<dbReference type="EMBL" id="PTIT01000045">
    <property type="protein sequence ID" value="PPK49880.1"/>
    <property type="molecule type" value="Genomic_DNA"/>
</dbReference>
<evidence type="ECO:0000313" key="1">
    <source>
        <dbReference type="EMBL" id="PPK49880.1"/>
    </source>
</evidence>
<evidence type="ECO:0000313" key="3">
    <source>
        <dbReference type="Proteomes" id="UP000239446"/>
    </source>
</evidence>
<evidence type="ECO:0000313" key="4">
    <source>
        <dbReference type="Proteomes" id="UP000239648"/>
    </source>
</evidence>
<reference evidence="1 4" key="1">
    <citation type="submission" date="2018-02" db="EMBL/GenBank/DDBJ databases">
        <title>Deep subsurface shale carbon reservoir microbial communities from Ohio and West Virginia, USA.</title>
        <authorList>
            <person name="Wrighton K."/>
        </authorList>
    </citation>
    <scope>NUCLEOTIDE SEQUENCE [LARGE SCALE GENOMIC DNA]</scope>
    <source>
        <strain evidence="1 4">UTICA-S1B6</strain>
    </source>
</reference>
<organism evidence="2 3">
    <name type="scientific">Marinobacter persicus</name>
    <dbReference type="NCBI Taxonomy" id="930118"/>
    <lineage>
        <taxon>Bacteria</taxon>
        <taxon>Pseudomonadati</taxon>
        <taxon>Pseudomonadota</taxon>
        <taxon>Gammaproteobacteria</taxon>
        <taxon>Pseudomonadales</taxon>
        <taxon>Marinobacteraceae</taxon>
        <taxon>Marinobacter</taxon>
    </lineage>
</organism>
<evidence type="ECO:0000313" key="2">
    <source>
        <dbReference type="EMBL" id="PPK51401.1"/>
    </source>
</evidence>